<evidence type="ECO:0000313" key="3">
    <source>
        <dbReference type="Proteomes" id="UP001592528"/>
    </source>
</evidence>
<feature type="domain" description="AB hydrolase-1" evidence="1">
    <location>
        <begin position="34"/>
        <end position="266"/>
    </location>
</feature>
<protein>
    <submittedName>
        <fullName evidence="2">Alpha/beta hydrolase</fullName>
    </submittedName>
</protein>
<dbReference type="Proteomes" id="UP001592528">
    <property type="component" value="Unassembled WGS sequence"/>
</dbReference>
<reference evidence="2 3" key="1">
    <citation type="submission" date="2024-09" db="EMBL/GenBank/DDBJ databases">
        <authorList>
            <person name="Lee S.D."/>
        </authorList>
    </citation>
    <scope>NUCLEOTIDE SEQUENCE [LARGE SCALE GENOMIC DNA]</scope>
    <source>
        <strain evidence="2 3">N1-5</strain>
    </source>
</reference>
<dbReference type="InterPro" id="IPR000073">
    <property type="entry name" value="AB_hydrolase_1"/>
</dbReference>
<accession>A0ABV6UN16</accession>
<gene>
    <name evidence="2" type="ORF">ACEZDJ_15970</name>
</gene>
<evidence type="ECO:0000313" key="2">
    <source>
        <dbReference type="EMBL" id="MFC1402786.1"/>
    </source>
</evidence>
<dbReference type="Gene3D" id="3.40.50.1820">
    <property type="entry name" value="alpha/beta hydrolase"/>
    <property type="match status" value="1"/>
</dbReference>
<keyword evidence="3" id="KW-1185">Reference proteome</keyword>
<dbReference type="SUPFAM" id="SSF53474">
    <property type="entry name" value="alpha/beta-Hydrolases"/>
    <property type="match status" value="1"/>
</dbReference>
<dbReference type="InterPro" id="IPR029058">
    <property type="entry name" value="AB_hydrolase_fold"/>
</dbReference>
<name>A0ABV6UN16_9ACTN</name>
<proteinExistence type="predicted"/>
<organism evidence="2 3">
    <name type="scientific">Streptacidiphilus cavernicola</name>
    <dbReference type="NCBI Taxonomy" id="3342716"/>
    <lineage>
        <taxon>Bacteria</taxon>
        <taxon>Bacillati</taxon>
        <taxon>Actinomycetota</taxon>
        <taxon>Actinomycetes</taxon>
        <taxon>Kitasatosporales</taxon>
        <taxon>Streptomycetaceae</taxon>
        <taxon>Streptacidiphilus</taxon>
    </lineage>
</organism>
<dbReference type="EMBL" id="JBHEZZ010000007">
    <property type="protein sequence ID" value="MFC1402786.1"/>
    <property type="molecule type" value="Genomic_DNA"/>
</dbReference>
<dbReference type="Pfam" id="PF12697">
    <property type="entry name" value="Abhydrolase_6"/>
    <property type="match status" value="1"/>
</dbReference>
<evidence type="ECO:0000259" key="1">
    <source>
        <dbReference type="Pfam" id="PF12697"/>
    </source>
</evidence>
<dbReference type="GO" id="GO:0016787">
    <property type="term" value="F:hydrolase activity"/>
    <property type="evidence" value="ECO:0007669"/>
    <property type="project" value="UniProtKB-KW"/>
</dbReference>
<keyword evidence="2" id="KW-0378">Hydrolase</keyword>
<comment type="caution">
    <text evidence="2">The sequence shown here is derived from an EMBL/GenBank/DDBJ whole genome shotgun (WGS) entry which is preliminary data.</text>
</comment>
<dbReference type="RefSeq" id="WP_030253390.1">
    <property type="nucleotide sequence ID" value="NZ_JBHEZZ010000007.1"/>
</dbReference>
<sequence>MTDSGSAPVHRVVDVDGIPMSALQLEAAQPQAVILALHGGAVTSRYFDYPDRPRQSLLRTAAALGFTVIALDRPGYGSSYQRGDEMGDPARRVDLVYAALDRLLDGRPRGAGVFVLAHSIGCELAARVAADDRGKELLGVELSGTGTRHHEGAVEIMEGWKQDRSWPRRSGRGVRDLIWEPARLYPDEVVGGSRIISAGPPYEGYVAEHWAQQFPDVAARVRIPVHFTLGEYERVWRSGPEALADIAALFTASPRVVVEEQAEGGHNLSIGLTALAYHLKILSFVEECIHNGTLC</sequence>